<evidence type="ECO:0000313" key="3">
    <source>
        <dbReference type="EMBL" id="OIQ94984.1"/>
    </source>
</evidence>
<dbReference type="InterPro" id="IPR005000">
    <property type="entry name" value="Aldolase/citrate-lyase_domain"/>
</dbReference>
<proteinExistence type="predicted"/>
<feature type="domain" description="HpcH/HpaI aldolase/citrate lyase" evidence="2">
    <location>
        <begin position="8"/>
        <end position="175"/>
    </location>
</feature>
<gene>
    <name evidence="3" type="ORF">GALL_230880</name>
</gene>
<dbReference type="Gene3D" id="3.20.20.60">
    <property type="entry name" value="Phosphoenolpyruvate-binding domains"/>
    <property type="match status" value="2"/>
</dbReference>
<dbReference type="AlphaFoldDB" id="A0A1J5RFU1"/>
<evidence type="ECO:0000259" key="2">
    <source>
        <dbReference type="Pfam" id="PF03328"/>
    </source>
</evidence>
<dbReference type="EMBL" id="MLJW01000176">
    <property type="protein sequence ID" value="OIQ94984.1"/>
    <property type="molecule type" value="Genomic_DNA"/>
</dbReference>
<dbReference type="GO" id="GO:0046872">
    <property type="term" value="F:metal ion binding"/>
    <property type="evidence" value="ECO:0007669"/>
    <property type="project" value="UniProtKB-KW"/>
</dbReference>
<dbReference type="InterPro" id="IPR040442">
    <property type="entry name" value="Pyrv_kinase-like_dom_sf"/>
</dbReference>
<name>A0A1J5RFU1_9ZZZZ</name>
<dbReference type="SUPFAM" id="SSF51621">
    <property type="entry name" value="Phosphoenolpyruvate/pyruvate domain"/>
    <property type="match status" value="1"/>
</dbReference>
<keyword evidence="1" id="KW-0479">Metal-binding</keyword>
<dbReference type="InterPro" id="IPR015813">
    <property type="entry name" value="Pyrv/PenolPyrv_kinase-like_dom"/>
</dbReference>
<evidence type="ECO:0000256" key="1">
    <source>
        <dbReference type="ARBA" id="ARBA00022723"/>
    </source>
</evidence>
<sequence>MDWIQITNQPEVAAYAHASGVARIMVDLEQMGKQARQGGLGTFISDHRPQDVAIVRAAAPHAHLIVRVNPPHDASRGEIEQAIAAGADSLMLPMFERPEELRAFTALVAGRARSIALLETRAALESLSAWSGLPGLDEIYVGLNDLHRQLGQRFMFEPLADGTVDHVAQAARAAGKRFGFGGIARLDEGMLPGRVVLGEHLRLGSTSVILSRTFNREMYELPGSAWQEVYRSEIARLRHCAQVLAARTPNEVESDRLLARDLVAKAAAALAESRAAQASTA</sequence>
<accession>A0A1J5RFU1</accession>
<reference evidence="3" key="1">
    <citation type="submission" date="2016-10" db="EMBL/GenBank/DDBJ databases">
        <title>Sequence of Gallionella enrichment culture.</title>
        <authorList>
            <person name="Poehlein A."/>
            <person name="Muehling M."/>
            <person name="Daniel R."/>
        </authorList>
    </citation>
    <scope>NUCLEOTIDE SEQUENCE</scope>
</reference>
<keyword evidence="3" id="KW-0456">Lyase</keyword>
<dbReference type="Pfam" id="PF03328">
    <property type="entry name" value="HpcH_HpaI"/>
    <property type="match status" value="1"/>
</dbReference>
<organism evidence="3">
    <name type="scientific">mine drainage metagenome</name>
    <dbReference type="NCBI Taxonomy" id="410659"/>
    <lineage>
        <taxon>unclassified sequences</taxon>
        <taxon>metagenomes</taxon>
        <taxon>ecological metagenomes</taxon>
    </lineage>
</organism>
<comment type="caution">
    <text evidence="3">The sequence shown here is derived from an EMBL/GenBank/DDBJ whole genome shotgun (WGS) entry which is preliminary data.</text>
</comment>
<dbReference type="GO" id="GO:0016829">
    <property type="term" value="F:lyase activity"/>
    <property type="evidence" value="ECO:0007669"/>
    <property type="project" value="UniProtKB-KW"/>
</dbReference>
<protein>
    <submittedName>
        <fullName evidence="3">HpcH/HpaI aldolase/citrate lyase family protein</fullName>
    </submittedName>
</protein>